<gene>
    <name evidence="2" type="ORF">CERSUDRAFT_112693</name>
</gene>
<name>M2RJL8_CERS8</name>
<organism evidence="2 3">
    <name type="scientific">Ceriporiopsis subvermispora (strain B)</name>
    <name type="common">White-rot fungus</name>
    <name type="synonym">Gelatoporia subvermispora</name>
    <dbReference type="NCBI Taxonomy" id="914234"/>
    <lineage>
        <taxon>Eukaryota</taxon>
        <taxon>Fungi</taxon>
        <taxon>Dikarya</taxon>
        <taxon>Basidiomycota</taxon>
        <taxon>Agaricomycotina</taxon>
        <taxon>Agaricomycetes</taxon>
        <taxon>Polyporales</taxon>
        <taxon>Gelatoporiaceae</taxon>
        <taxon>Gelatoporia</taxon>
    </lineage>
</organism>
<accession>M2RJL8</accession>
<dbReference type="EMBL" id="KB445794">
    <property type="protein sequence ID" value="EMD38981.1"/>
    <property type="molecule type" value="Genomic_DNA"/>
</dbReference>
<keyword evidence="3" id="KW-1185">Reference proteome</keyword>
<evidence type="ECO:0000256" key="1">
    <source>
        <dbReference type="SAM" id="MobiDB-lite"/>
    </source>
</evidence>
<protein>
    <submittedName>
        <fullName evidence="2">Uncharacterized protein</fullName>
    </submittedName>
</protein>
<feature type="compositionally biased region" description="Basic and acidic residues" evidence="1">
    <location>
        <begin position="26"/>
        <end position="41"/>
    </location>
</feature>
<evidence type="ECO:0000313" key="2">
    <source>
        <dbReference type="EMBL" id="EMD38981.1"/>
    </source>
</evidence>
<sequence length="66" mass="7048">MRAAAVAKLARTLLIGARYSHTPAREAAHQHDLASSHEVPRAEMTPGTCTAGLRRNVKPSVDGTSR</sequence>
<dbReference type="AlphaFoldDB" id="M2RJL8"/>
<reference evidence="2 3" key="1">
    <citation type="journal article" date="2012" name="Proc. Natl. Acad. Sci. U.S.A.">
        <title>Comparative genomics of Ceriporiopsis subvermispora and Phanerochaete chrysosporium provide insight into selective ligninolysis.</title>
        <authorList>
            <person name="Fernandez-Fueyo E."/>
            <person name="Ruiz-Duenas F.J."/>
            <person name="Ferreira P."/>
            <person name="Floudas D."/>
            <person name="Hibbett D.S."/>
            <person name="Canessa P."/>
            <person name="Larrondo L.F."/>
            <person name="James T.Y."/>
            <person name="Seelenfreund D."/>
            <person name="Lobos S."/>
            <person name="Polanco R."/>
            <person name="Tello M."/>
            <person name="Honda Y."/>
            <person name="Watanabe T."/>
            <person name="Watanabe T."/>
            <person name="Ryu J.S."/>
            <person name="Kubicek C.P."/>
            <person name="Schmoll M."/>
            <person name="Gaskell J."/>
            <person name="Hammel K.E."/>
            <person name="St John F.J."/>
            <person name="Vanden Wymelenberg A."/>
            <person name="Sabat G."/>
            <person name="Splinter BonDurant S."/>
            <person name="Syed K."/>
            <person name="Yadav J.S."/>
            <person name="Doddapaneni H."/>
            <person name="Subramanian V."/>
            <person name="Lavin J.L."/>
            <person name="Oguiza J.A."/>
            <person name="Perez G."/>
            <person name="Pisabarro A.G."/>
            <person name="Ramirez L."/>
            <person name="Santoyo F."/>
            <person name="Master E."/>
            <person name="Coutinho P.M."/>
            <person name="Henrissat B."/>
            <person name="Lombard V."/>
            <person name="Magnuson J.K."/>
            <person name="Kuees U."/>
            <person name="Hori C."/>
            <person name="Igarashi K."/>
            <person name="Samejima M."/>
            <person name="Held B.W."/>
            <person name="Barry K.W."/>
            <person name="LaButti K.M."/>
            <person name="Lapidus A."/>
            <person name="Lindquist E.A."/>
            <person name="Lucas S.M."/>
            <person name="Riley R."/>
            <person name="Salamov A.A."/>
            <person name="Hoffmeister D."/>
            <person name="Schwenk D."/>
            <person name="Hadar Y."/>
            <person name="Yarden O."/>
            <person name="de Vries R.P."/>
            <person name="Wiebenga A."/>
            <person name="Stenlid J."/>
            <person name="Eastwood D."/>
            <person name="Grigoriev I.V."/>
            <person name="Berka R.M."/>
            <person name="Blanchette R.A."/>
            <person name="Kersten P."/>
            <person name="Martinez A.T."/>
            <person name="Vicuna R."/>
            <person name="Cullen D."/>
        </authorList>
    </citation>
    <scope>NUCLEOTIDE SEQUENCE [LARGE SCALE GENOMIC DNA]</scope>
    <source>
        <strain evidence="2 3">B</strain>
    </source>
</reference>
<evidence type="ECO:0000313" key="3">
    <source>
        <dbReference type="Proteomes" id="UP000016930"/>
    </source>
</evidence>
<dbReference type="HOGENOM" id="CLU_2830986_0_0_1"/>
<dbReference type="Proteomes" id="UP000016930">
    <property type="component" value="Unassembled WGS sequence"/>
</dbReference>
<proteinExistence type="predicted"/>
<feature type="region of interest" description="Disordered" evidence="1">
    <location>
        <begin position="26"/>
        <end position="66"/>
    </location>
</feature>